<dbReference type="Pfam" id="PF00531">
    <property type="entry name" value="Death"/>
    <property type="match status" value="1"/>
</dbReference>
<dbReference type="PROSITE" id="PS50017">
    <property type="entry name" value="DEATH_DOMAIN"/>
    <property type="match status" value="1"/>
</dbReference>
<evidence type="ECO:0000259" key="1">
    <source>
        <dbReference type="PROSITE" id="PS50017"/>
    </source>
</evidence>
<keyword evidence="3" id="KW-1185">Reference proteome</keyword>
<dbReference type="InterPro" id="IPR000488">
    <property type="entry name" value="Death_dom"/>
</dbReference>
<dbReference type="Proteomes" id="UP000625711">
    <property type="component" value="Unassembled WGS sequence"/>
</dbReference>
<dbReference type="Gene3D" id="1.10.533.10">
    <property type="entry name" value="Death Domain, Fas"/>
    <property type="match status" value="2"/>
</dbReference>
<comment type="caution">
    <text evidence="2">The sequence shown here is derived from an EMBL/GenBank/DDBJ whole genome shotgun (WGS) entry which is preliminary data.</text>
</comment>
<organism evidence="2 3">
    <name type="scientific">Rhynchophorus ferrugineus</name>
    <name type="common">Red palm weevil</name>
    <name type="synonym">Curculio ferrugineus</name>
    <dbReference type="NCBI Taxonomy" id="354439"/>
    <lineage>
        <taxon>Eukaryota</taxon>
        <taxon>Metazoa</taxon>
        <taxon>Ecdysozoa</taxon>
        <taxon>Arthropoda</taxon>
        <taxon>Hexapoda</taxon>
        <taxon>Insecta</taxon>
        <taxon>Pterygota</taxon>
        <taxon>Neoptera</taxon>
        <taxon>Endopterygota</taxon>
        <taxon>Coleoptera</taxon>
        <taxon>Polyphaga</taxon>
        <taxon>Cucujiformia</taxon>
        <taxon>Curculionidae</taxon>
        <taxon>Dryophthorinae</taxon>
        <taxon>Rhynchophorus</taxon>
    </lineage>
</organism>
<name>A0A834IDZ7_RHYFE</name>
<dbReference type="AlphaFoldDB" id="A0A834IDZ7"/>
<protein>
    <recommendedName>
        <fullName evidence="1">Death domain-containing protein</fullName>
    </recommendedName>
</protein>
<dbReference type="CDD" id="cd01670">
    <property type="entry name" value="Death"/>
    <property type="match status" value="1"/>
</dbReference>
<evidence type="ECO:0000313" key="3">
    <source>
        <dbReference type="Proteomes" id="UP000625711"/>
    </source>
</evidence>
<dbReference type="EMBL" id="JAACXV010000358">
    <property type="protein sequence ID" value="KAF7279512.1"/>
    <property type="molecule type" value="Genomic_DNA"/>
</dbReference>
<gene>
    <name evidence="2" type="ORF">GWI33_007094</name>
</gene>
<dbReference type="SUPFAM" id="SSF47986">
    <property type="entry name" value="DEATH domain"/>
    <property type="match status" value="2"/>
</dbReference>
<accession>A0A834IDZ7</accession>
<dbReference type="GO" id="GO:0007165">
    <property type="term" value="P:signal transduction"/>
    <property type="evidence" value="ECO:0007669"/>
    <property type="project" value="InterPro"/>
</dbReference>
<feature type="domain" description="Death" evidence="1">
    <location>
        <begin position="108"/>
        <end position="194"/>
    </location>
</feature>
<dbReference type="InterPro" id="IPR011029">
    <property type="entry name" value="DEATH-like_dom_sf"/>
</dbReference>
<reference evidence="2" key="1">
    <citation type="submission" date="2020-08" db="EMBL/GenBank/DDBJ databases">
        <title>Genome sequencing and assembly of the red palm weevil Rhynchophorus ferrugineus.</title>
        <authorList>
            <person name="Dias G.B."/>
            <person name="Bergman C.M."/>
            <person name="Manee M."/>
        </authorList>
    </citation>
    <scope>NUCLEOTIDE SEQUENCE</scope>
    <source>
        <strain evidence="2">AA-2017</strain>
        <tissue evidence="2">Whole larva</tissue>
    </source>
</reference>
<proteinExistence type="predicted"/>
<sequence>MVLSVTEYTKICTELCNEITRSQLEMLKNHFRLKINSRRTLSRIDTARGLFRLLEKRDLLCPENETTLNEIRCLVKPNNFKTQETIQHPIDNRLHSTRVLPSVPRSLIEKVNTVIRSEIGAKWKEFARALSITEGYIDRLESQHRGNISDMVQEILTFEHERDFPNMDLWQIRLKHALEEARRKDLSRKIDNILILNSI</sequence>
<dbReference type="OrthoDB" id="100767at2759"/>
<evidence type="ECO:0000313" key="2">
    <source>
        <dbReference type="EMBL" id="KAF7279512.1"/>
    </source>
</evidence>